<comment type="caution">
    <text evidence="5">The sequence shown here is derived from an EMBL/GenBank/DDBJ whole genome shotgun (WGS) entry which is preliminary data.</text>
</comment>
<dbReference type="GO" id="GO:0031956">
    <property type="term" value="F:medium-chain fatty acid-CoA ligase activity"/>
    <property type="evidence" value="ECO:0007669"/>
    <property type="project" value="TreeGrafter"/>
</dbReference>
<proteinExistence type="inferred from homology"/>
<keyword evidence="2 5" id="KW-0436">Ligase</keyword>
<dbReference type="InterPro" id="IPR045851">
    <property type="entry name" value="AMP-bd_C_sf"/>
</dbReference>
<dbReference type="InterPro" id="IPR020459">
    <property type="entry name" value="AMP-binding"/>
</dbReference>
<evidence type="ECO:0000256" key="1">
    <source>
        <dbReference type="ARBA" id="ARBA00006432"/>
    </source>
</evidence>
<evidence type="ECO:0000313" key="6">
    <source>
        <dbReference type="Proteomes" id="UP000231693"/>
    </source>
</evidence>
<dbReference type="Gene3D" id="3.30.300.30">
    <property type="match status" value="1"/>
</dbReference>
<dbReference type="Pfam" id="PF13193">
    <property type="entry name" value="AMP-binding_C"/>
    <property type="match status" value="1"/>
</dbReference>
<dbReference type="PROSITE" id="PS00455">
    <property type="entry name" value="AMP_BINDING"/>
    <property type="match status" value="1"/>
</dbReference>
<reference evidence="5 6" key="1">
    <citation type="submission" date="2017-11" db="EMBL/GenBank/DDBJ databases">
        <title>Genomic Encyclopedia of Archaeal and Bacterial Type Strains, Phase II (KMG-II): From Individual Species to Whole Genera.</title>
        <authorList>
            <person name="Goeker M."/>
        </authorList>
    </citation>
    <scope>NUCLEOTIDE SEQUENCE [LARGE SCALE GENOMIC DNA]</scope>
    <source>
        <strain evidence="5 6">DSM 25478</strain>
    </source>
</reference>
<protein>
    <submittedName>
        <fullName evidence="5">Acyl-CoA synthetase (AMP-forming)/AMP-acid ligase II</fullName>
    </submittedName>
</protein>
<feature type="domain" description="AMP-dependent synthetase/ligase" evidence="3">
    <location>
        <begin position="28"/>
        <end position="355"/>
    </location>
</feature>
<dbReference type="SUPFAM" id="SSF56801">
    <property type="entry name" value="Acetyl-CoA synthetase-like"/>
    <property type="match status" value="1"/>
</dbReference>
<evidence type="ECO:0000313" key="5">
    <source>
        <dbReference type="EMBL" id="PJJ77363.1"/>
    </source>
</evidence>
<comment type="similarity">
    <text evidence="1">Belongs to the ATP-dependent AMP-binding enzyme family.</text>
</comment>
<dbReference type="Gene3D" id="3.40.50.12780">
    <property type="entry name" value="N-terminal domain of ligase-like"/>
    <property type="match status" value="1"/>
</dbReference>
<dbReference type="FunFam" id="3.30.300.30:FF:000008">
    <property type="entry name" value="2,3-dihydroxybenzoate-AMP ligase"/>
    <property type="match status" value="1"/>
</dbReference>
<dbReference type="GO" id="GO:0006631">
    <property type="term" value="P:fatty acid metabolic process"/>
    <property type="evidence" value="ECO:0007669"/>
    <property type="project" value="TreeGrafter"/>
</dbReference>
<name>A0A2M9CZT4_9CELL</name>
<dbReference type="EMBL" id="PGFE01000001">
    <property type="protein sequence ID" value="PJJ77363.1"/>
    <property type="molecule type" value="Genomic_DNA"/>
</dbReference>
<organism evidence="5 6">
    <name type="scientific">Sediminihabitans luteus</name>
    <dbReference type="NCBI Taxonomy" id="1138585"/>
    <lineage>
        <taxon>Bacteria</taxon>
        <taxon>Bacillati</taxon>
        <taxon>Actinomycetota</taxon>
        <taxon>Actinomycetes</taxon>
        <taxon>Micrococcales</taxon>
        <taxon>Cellulomonadaceae</taxon>
        <taxon>Sediminihabitans</taxon>
    </lineage>
</organism>
<keyword evidence="6" id="KW-1185">Reference proteome</keyword>
<evidence type="ECO:0000259" key="4">
    <source>
        <dbReference type="Pfam" id="PF13193"/>
    </source>
</evidence>
<dbReference type="AlphaFoldDB" id="A0A2M9CZT4"/>
<dbReference type="InterPro" id="IPR000873">
    <property type="entry name" value="AMP-dep_synth/lig_dom"/>
</dbReference>
<evidence type="ECO:0000259" key="3">
    <source>
        <dbReference type="Pfam" id="PF00501"/>
    </source>
</evidence>
<dbReference type="Proteomes" id="UP000231693">
    <property type="component" value="Unassembled WGS sequence"/>
</dbReference>
<dbReference type="PANTHER" id="PTHR43201">
    <property type="entry name" value="ACYL-COA SYNTHETASE"/>
    <property type="match status" value="1"/>
</dbReference>
<gene>
    <name evidence="5" type="ORF">CLV28_0582</name>
</gene>
<sequence length="496" mass="51772">MDATLVPGIPVARIPDARRDADPTGACIADAGTTLDNAGFARAVDAAAAHLATLGVAHGGTVAVMMPNRVELVVTMFAAWRLGAACTPLNPALTADEAHYQITDARAVVVVADEPSTARLGDAPVPVVPADELGTVAGDVPAPSAADDDTALLIYTSGTTGRPKGVVLDHANVAAMGRMVIDWFALTAEDRSLLIMPLFHINGIVVSVVAPLLAGGTSYVAPRFDPTAFWSLVEREGATYTSGVPTIYAMLLALPDAPSSSTLRFAVCGAAPMPPGLIERFGARYGVPVVEGYGLSETTAACTANPLDGERRDGTVGFALPGCRIRVVDADGAALPVGEAGEIQVQGPNVMRGYLGRPEDTAAALRDGWLATGDVGVLDEDGYLRLVDRVKDMIIRGGENIYPMEIENVLHQHDAVQEVAVVGRPDDMYGEQPVAVVVLAPGHELTLEDVAEFCSQRLARYKVPRGLLVVDALPRNGVGKVVKGDLRALVREGASV</sequence>
<dbReference type="Pfam" id="PF00501">
    <property type="entry name" value="AMP-binding"/>
    <property type="match status" value="1"/>
</dbReference>
<dbReference type="PANTHER" id="PTHR43201:SF5">
    <property type="entry name" value="MEDIUM-CHAIN ACYL-COA LIGASE ACSF2, MITOCHONDRIAL"/>
    <property type="match status" value="1"/>
</dbReference>
<dbReference type="InterPro" id="IPR042099">
    <property type="entry name" value="ANL_N_sf"/>
</dbReference>
<feature type="domain" description="AMP-binding enzyme C-terminal" evidence="4">
    <location>
        <begin position="405"/>
        <end position="480"/>
    </location>
</feature>
<dbReference type="InterPro" id="IPR025110">
    <property type="entry name" value="AMP-bd_C"/>
</dbReference>
<dbReference type="RefSeq" id="WP_239073110.1">
    <property type="nucleotide sequence ID" value="NZ_BOOX01000003.1"/>
</dbReference>
<accession>A0A2M9CZT4</accession>
<dbReference type="InterPro" id="IPR020845">
    <property type="entry name" value="AMP-binding_CS"/>
</dbReference>
<dbReference type="PRINTS" id="PR00154">
    <property type="entry name" value="AMPBINDING"/>
</dbReference>
<evidence type="ECO:0000256" key="2">
    <source>
        <dbReference type="ARBA" id="ARBA00022598"/>
    </source>
</evidence>